<dbReference type="STRING" id="1121925.SAMN02746011_01167"/>
<dbReference type="InterPro" id="IPR002676">
    <property type="entry name" value="RimM_N"/>
</dbReference>
<dbReference type="PANTHER" id="PTHR33692">
    <property type="entry name" value="RIBOSOME MATURATION FACTOR RIMM"/>
    <property type="match status" value="1"/>
</dbReference>
<comment type="function">
    <text evidence="5">An accessory protein needed during the final step in the assembly of 30S ribosomal subunit, possibly for assembly of the head region. Essential for efficient processing of 16S rRNA. May be needed both before and after RbfA during the maturation of 16S rRNA. It has affinity for free ribosomal 30S subunits but not for 70S ribosomes.</text>
</comment>
<evidence type="ECO:0000256" key="1">
    <source>
        <dbReference type="ARBA" id="ARBA00022490"/>
    </source>
</evidence>
<dbReference type="GO" id="GO:0042274">
    <property type="term" value="P:ribosomal small subunit biogenesis"/>
    <property type="evidence" value="ECO:0007669"/>
    <property type="project" value="UniProtKB-UniRule"/>
</dbReference>
<accession>A0A1T4LQW9</accession>
<gene>
    <name evidence="5" type="primary">rimM</name>
    <name evidence="8" type="ORF">SAMN02746011_01167</name>
</gene>
<keyword evidence="4 5" id="KW-0143">Chaperone</keyword>
<evidence type="ECO:0000313" key="8">
    <source>
        <dbReference type="EMBL" id="SJZ57149.1"/>
    </source>
</evidence>
<dbReference type="SUPFAM" id="SSF50346">
    <property type="entry name" value="PRC-barrel domain"/>
    <property type="match status" value="1"/>
</dbReference>
<dbReference type="RefSeq" id="WP_078755917.1">
    <property type="nucleotide sequence ID" value="NZ_FUWO01000009.1"/>
</dbReference>
<comment type="subcellular location">
    <subcellularLocation>
        <location evidence="5">Cytoplasm</location>
    </subcellularLocation>
</comment>
<evidence type="ECO:0000259" key="6">
    <source>
        <dbReference type="Pfam" id="PF01782"/>
    </source>
</evidence>
<dbReference type="Proteomes" id="UP000189941">
    <property type="component" value="Unassembled WGS sequence"/>
</dbReference>
<comment type="subunit">
    <text evidence="5">Binds ribosomal protein uS19.</text>
</comment>
<keyword evidence="1 5" id="KW-0963">Cytoplasm</keyword>
<dbReference type="Pfam" id="PF01782">
    <property type="entry name" value="RimM"/>
    <property type="match status" value="1"/>
</dbReference>
<dbReference type="GO" id="GO:0043022">
    <property type="term" value="F:ribosome binding"/>
    <property type="evidence" value="ECO:0007669"/>
    <property type="project" value="InterPro"/>
</dbReference>
<dbReference type="AlphaFoldDB" id="A0A1T4LQW9"/>
<evidence type="ECO:0000256" key="2">
    <source>
        <dbReference type="ARBA" id="ARBA00022517"/>
    </source>
</evidence>
<comment type="similarity">
    <text evidence="5">Belongs to the RimM family.</text>
</comment>
<protein>
    <recommendedName>
        <fullName evidence="5">Ribosome maturation factor RimM</fullName>
    </recommendedName>
</protein>
<dbReference type="Pfam" id="PF05239">
    <property type="entry name" value="PRC"/>
    <property type="match status" value="1"/>
</dbReference>
<keyword evidence="9" id="KW-1185">Reference proteome</keyword>
<dbReference type="PANTHER" id="PTHR33692:SF1">
    <property type="entry name" value="RIBOSOME MATURATION FACTOR RIMM"/>
    <property type="match status" value="1"/>
</dbReference>
<dbReference type="InterPro" id="IPR036976">
    <property type="entry name" value="RimM_N_sf"/>
</dbReference>
<feature type="domain" description="RimM N-terminal" evidence="6">
    <location>
        <begin position="4"/>
        <end position="87"/>
    </location>
</feature>
<dbReference type="Gene3D" id="2.40.30.60">
    <property type="entry name" value="RimM"/>
    <property type="match status" value="1"/>
</dbReference>
<comment type="domain">
    <text evidence="5">The PRC barrel domain binds ribosomal protein uS19.</text>
</comment>
<dbReference type="GO" id="GO:0005840">
    <property type="term" value="C:ribosome"/>
    <property type="evidence" value="ECO:0007669"/>
    <property type="project" value="InterPro"/>
</dbReference>
<name>A0A1T4LQW9_9LACT</name>
<dbReference type="NCBIfam" id="TIGR02273">
    <property type="entry name" value="16S_RimM"/>
    <property type="match status" value="1"/>
</dbReference>
<dbReference type="OrthoDB" id="9810331at2"/>
<dbReference type="Gene3D" id="2.30.30.240">
    <property type="entry name" value="PRC-barrel domain"/>
    <property type="match status" value="1"/>
</dbReference>
<dbReference type="GO" id="GO:0005737">
    <property type="term" value="C:cytoplasm"/>
    <property type="evidence" value="ECO:0007669"/>
    <property type="project" value="UniProtKB-SubCell"/>
</dbReference>
<reference evidence="9" key="1">
    <citation type="submission" date="2017-02" db="EMBL/GenBank/DDBJ databases">
        <authorList>
            <person name="Varghese N."/>
            <person name="Submissions S."/>
        </authorList>
    </citation>
    <scope>NUCLEOTIDE SEQUENCE [LARGE SCALE GENOMIC DNA]</scope>
    <source>
        <strain evidence="9">DSM 15739</strain>
    </source>
</reference>
<keyword evidence="3 5" id="KW-0698">rRNA processing</keyword>
<dbReference type="InterPro" id="IPR009000">
    <property type="entry name" value="Transl_B-barrel_sf"/>
</dbReference>
<dbReference type="EMBL" id="FUWO01000009">
    <property type="protein sequence ID" value="SJZ57149.1"/>
    <property type="molecule type" value="Genomic_DNA"/>
</dbReference>
<sequence>MYKVGRIVNTFGIKGQIKVIADTDFPDERFAPGEKLAIVDGDKVLTKLTVADAYLHKGTYILSFEGIHNINDIEHYKNYWLAIEKDQQQALPEDEFYHHQIIGLKIITTDGDELGTVKEILSLGSNDVWVVKRHEPKKRDVLLPFINDVVKEVDLANGIATIELMEGLIDDAN</sequence>
<dbReference type="InterPro" id="IPR011033">
    <property type="entry name" value="PRC_barrel-like_sf"/>
</dbReference>
<keyword evidence="2 5" id="KW-0690">Ribosome biogenesis</keyword>
<evidence type="ECO:0000259" key="7">
    <source>
        <dbReference type="Pfam" id="PF05239"/>
    </source>
</evidence>
<dbReference type="GO" id="GO:0006364">
    <property type="term" value="P:rRNA processing"/>
    <property type="evidence" value="ECO:0007669"/>
    <property type="project" value="UniProtKB-UniRule"/>
</dbReference>
<dbReference type="HAMAP" id="MF_00014">
    <property type="entry name" value="Ribosome_mat_RimM"/>
    <property type="match status" value="1"/>
</dbReference>
<organism evidence="8 9">
    <name type="scientific">Globicatella sulfidifaciens DSM 15739</name>
    <dbReference type="NCBI Taxonomy" id="1121925"/>
    <lineage>
        <taxon>Bacteria</taxon>
        <taxon>Bacillati</taxon>
        <taxon>Bacillota</taxon>
        <taxon>Bacilli</taxon>
        <taxon>Lactobacillales</taxon>
        <taxon>Aerococcaceae</taxon>
        <taxon>Globicatella</taxon>
    </lineage>
</organism>
<evidence type="ECO:0000313" key="9">
    <source>
        <dbReference type="Proteomes" id="UP000189941"/>
    </source>
</evidence>
<dbReference type="InterPro" id="IPR027275">
    <property type="entry name" value="PRC-brl_dom"/>
</dbReference>
<evidence type="ECO:0000256" key="4">
    <source>
        <dbReference type="ARBA" id="ARBA00023186"/>
    </source>
</evidence>
<evidence type="ECO:0000256" key="3">
    <source>
        <dbReference type="ARBA" id="ARBA00022552"/>
    </source>
</evidence>
<dbReference type="InterPro" id="IPR011961">
    <property type="entry name" value="RimM"/>
</dbReference>
<proteinExistence type="inferred from homology"/>
<feature type="domain" description="PRC-barrel" evidence="7">
    <location>
        <begin position="93"/>
        <end position="168"/>
    </location>
</feature>
<evidence type="ECO:0000256" key="5">
    <source>
        <dbReference type="HAMAP-Rule" id="MF_00014"/>
    </source>
</evidence>
<dbReference type="SUPFAM" id="SSF50447">
    <property type="entry name" value="Translation proteins"/>
    <property type="match status" value="1"/>
</dbReference>